<feature type="transmembrane region" description="Helical" evidence="9">
    <location>
        <begin position="1446"/>
        <end position="1469"/>
    </location>
</feature>
<dbReference type="GO" id="GO:0022857">
    <property type="term" value="F:transmembrane transporter activity"/>
    <property type="evidence" value="ECO:0007669"/>
    <property type="project" value="InterPro"/>
</dbReference>
<dbReference type="Pfam" id="PF00854">
    <property type="entry name" value="PTR2"/>
    <property type="match status" value="3"/>
</dbReference>
<comment type="similarity">
    <text evidence="2 8">Belongs to the major facilitator superfamily. Proton-dependent oligopeptide transporter (POT/PTR) (TC 2.A.17) family.</text>
</comment>
<keyword evidence="3 8" id="KW-0813">Transport</keyword>
<feature type="transmembrane region" description="Helical" evidence="9">
    <location>
        <begin position="864"/>
        <end position="885"/>
    </location>
</feature>
<feature type="transmembrane region" description="Helical" evidence="9">
    <location>
        <begin position="906"/>
        <end position="929"/>
    </location>
</feature>
<dbReference type="GO" id="GO:0006857">
    <property type="term" value="P:oligopeptide transport"/>
    <property type="evidence" value="ECO:0007669"/>
    <property type="project" value="InterPro"/>
</dbReference>
<feature type="transmembrane region" description="Helical" evidence="9">
    <location>
        <begin position="1175"/>
        <end position="1198"/>
    </location>
</feature>
<feature type="transmembrane region" description="Helical" evidence="9">
    <location>
        <begin position="324"/>
        <end position="344"/>
    </location>
</feature>
<feature type="transmembrane region" description="Helical" evidence="9">
    <location>
        <begin position="532"/>
        <end position="553"/>
    </location>
</feature>
<evidence type="ECO:0000256" key="1">
    <source>
        <dbReference type="ARBA" id="ARBA00004141"/>
    </source>
</evidence>
<evidence type="ECO:0000256" key="7">
    <source>
        <dbReference type="ARBA" id="ARBA00023136"/>
    </source>
</evidence>
<dbReference type="InterPro" id="IPR036259">
    <property type="entry name" value="MFS_trans_sf"/>
</dbReference>
<feature type="transmembrane region" description="Helical" evidence="9">
    <location>
        <begin position="487"/>
        <end position="512"/>
    </location>
</feature>
<proteinExistence type="inferred from homology"/>
<reference evidence="10 11" key="1">
    <citation type="journal article" date="2020" name="bioRxiv">
        <title>Sequence and annotation of 42 cannabis genomes reveals extensive copy number variation in cannabinoid synthesis and pathogen resistance genes.</title>
        <authorList>
            <person name="Mckernan K.J."/>
            <person name="Helbert Y."/>
            <person name="Kane L.T."/>
            <person name="Ebling H."/>
            <person name="Zhang L."/>
            <person name="Liu B."/>
            <person name="Eaton Z."/>
            <person name="Mclaughlin S."/>
            <person name="Kingan S."/>
            <person name="Baybayan P."/>
            <person name="Concepcion G."/>
            <person name="Jordan M."/>
            <person name="Riva A."/>
            <person name="Barbazuk W."/>
            <person name="Harkins T."/>
        </authorList>
    </citation>
    <scope>NUCLEOTIDE SEQUENCE [LARGE SCALE GENOMIC DNA]</scope>
    <source>
        <strain evidence="11">cv. Jamaican Lion 4</strain>
        <tissue evidence="10">Leaf</tissue>
    </source>
</reference>
<evidence type="ECO:0000256" key="2">
    <source>
        <dbReference type="ARBA" id="ARBA00005982"/>
    </source>
</evidence>
<feature type="transmembrane region" description="Helical" evidence="9">
    <location>
        <begin position="364"/>
        <end position="384"/>
    </location>
</feature>
<feature type="transmembrane region" description="Helical" evidence="9">
    <location>
        <begin position="1845"/>
        <end position="1864"/>
    </location>
</feature>
<evidence type="ECO:0000256" key="6">
    <source>
        <dbReference type="ARBA" id="ARBA00022989"/>
    </source>
</evidence>
<comment type="subcellular location">
    <subcellularLocation>
        <location evidence="1 8">Membrane</location>
        <topology evidence="1 8">Multi-pass membrane protein</topology>
    </subcellularLocation>
</comment>
<feature type="transmembrane region" description="Helical" evidence="9">
    <location>
        <begin position="1262"/>
        <end position="1283"/>
    </location>
</feature>
<dbReference type="PROSITE" id="PS01022">
    <property type="entry name" value="PTR2_1"/>
    <property type="match status" value="2"/>
</dbReference>
<feature type="transmembrane region" description="Helical" evidence="9">
    <location>
        <begin position="1758"/>
        <end position="1781"/>
    </location>
</feature>
<dbReference type="PROSITE" id="PS01023">
    <property type="entry name" value="PTR2_2"/>
    <property type="match status" value="1"/>
</dbReference>
<feature type="transmembrane region" description="Helical" evidence="9">
    <location>
        <begin position="1518"/>
        <end position="1543"/>
    </location>
</feature>
<feature type="transmembrane region" description="Helical" evidence="9">
    <location>
        <begin position="115"/>
        <end position="136"/>
    </location>
</feature>
<evidence type="ECO:0000313" key="11">
    <source>
        <dbReference type="Proteomes" id="UP000525078"/>
    </source>
</evidence>
<dbReference type="Proteomes" id="UP000525078">
    <property type="component" value="Unassembled WGS sequence"/>
</dbReference>
<evidence type="ECO:0000256" key="3">
    <source>
        <dbReference type="ARBA" id="ARBA00022448"/>
    </source>
</evidence>
<accession>A0A7J6E6B9</accession>
<dbReference type="FunFam" id="1.20.1250.20:FF:000037">
    <property type="entry name" value="Protein NRT1/ PTR FAMILY 5.2"/>
    <property type="match status" value="1"/>
</dbReference>
<feature type="transmembrane region" description="Helical" evidence="9">
    <location>
        <begin position="1677"/>
        <end position="1697"/>
    </location>
</feature>
<name>A0A7J6E6B9_CANSA</name>
<evidence type="ECO:0000256" key="9">
    <source>
        <dbReference type="SAM" id="Phobius"/>
    </source>
</evidence>
<feature type="transmembrane region" description="Helical" evidence="9">
    <location>
        <begin position="188"/>
        <end position="210"/>
    </location>
</feature>
<evidence type="ECO:0000256" key="4">
    <source>
        <dbReference type="ARBA" id="ARBA00022553"/>
    </source>
</evidence>
<sequence>MDNLDDQASLLQNPLLQLPNEVSEVYTGDGSVDAKGKPAVKQNSGNWRACWFIIGAECCEGLSFFGISSNLVTYFTKELHQGNVAAAKAVSVWQGTTCLTPLIGAIVADAYLGKYWTILAFSTIYFIGLCSLTFSASIPANAIQFAIFECGLYLVALGTGGIKPCVSPFGGDQFDDTDPKERSKKRSLFIWFYFTICIGIFIASTFLAWIQNNVGWGLGFGIPALFMGIAIACFLFGTPYYRTQKPKGSPITRMCQVLVASCRKWNLEVPKESTNLFDETQERNSSMEGGCNKLKHTNTLNTSGNPFNPWRLCSVNQVEELKTLIHLLPILATGIAFSINAAQISTTMLEQGMVMNSTIGSLTIPPAALATCGIIVILFIVPIYDRVIVPFVRRFTGNEKGVTELQRIGIGLFISALSMSAAAVVEMYRLYVAREVGLVHQKVVVPISILWQIPQYVLGGTSQVFTSIGQIEFFYEESPSTMRSLCSALLLLTLSLGYYLSSFIISLVTYFSTKGGKVGWIPENLNEGHLDYFFWLLAALSFLNLLVYIVFAMKFKHKKSKFRIQGPETVLLIKSIKWVLSSTRKCLLDFVKEEKLRKSAENCSSSHRQFESKVSQFKQMFNEIHSKMDEVFSSRASPPIRDLEQMIKDHQRFINEQKSIMQSLRNERREMGSLEEDRSLLEDGLLQNEESGLYTGDGSVDLKGNRVLKQNTGNWKACPFILGTECCERLAYYGISTNLVTYLTKKLHEGNVSAARNVTTWGGTCYLTPLIGAIMADAYWGRYWTIGVFSTIYFIVIFSLFSLSIDWNLKPVNGNTINAEGASGESFLNHITGMCVLTISASVPALKPPECVGSVCPVASPAQYGVFFVGLYMIALGTGGIKPCVSSFGADQFDDTDSKERVKKGSFFNWFYFSINIGALISSSLLVYIQDNAGWGLGFGIPALFMGIAIASFFAGTPIYRFQKPGGSPITRMCQVMVASFRKWTLEVPKDSTLLFETQDKNSAIEGSRKLEHTNELTCLDRAAIVSDAENNSGNFSDPWRLCTVTQVEELKIVIRMFPVWATGIVFSAVYAQMSTMFVEQGTMMDTKIGSFVIPPASLSTFDVISVIFWVPVYDRIIVPIARKFTGKERGFSELQRMGIGLAVSVLCMSAAAVIEINRLRLAKELGLVDEAVPVPISILWQIPQYFLLGAAEIFFFIGQLEFFYDQSPDAMRSLCSALALLTTSLGNYLSAFILTVVTYFTTKDGKTGWIPDNLNEGHLDYYFWLLAGLSFVNVLAYVVCAGRKRQSKITIMASQVDGTPLLENTQDEDTGLYAGDGSVDIRGRPVLKNNTGKWRACSFILGTFFCERLAFYGISTNLVSYLIEKLHKGNVSAARSVTTWQGTCYLTPLIGAILADTYWGRYWTIAVFTTVYLIGMSALTLSASVPSLKPAECIGSVCPSATPAQYAIFFFGLYMISLGTGGMKPCIWPFGADQFDDTDPRERVKKGTYFNWFYFSQNIGAIIASSLLVWIQDRVGWGLGFGIPTLLIGIAIASLFSGTLVYRLQRAGGSPLTRICQVFVAAFYKRRLDVPEDSGVLYETQDKSSIIKGSRKLEHSDELRCLDKAALVSEIETESGDYSNPWRLCTVTQVEELKILSRMLPICTTGIIFSAVFAQMPTLFVEQGKMMDKTLGSFSIPAASLSLFNHISVIILVPIYDRLIVPIARKYTGKERGFSQLQRMGIGLFISILCMSAAAIVEIKRLELARELGLVYKDVVVPVSIFWQVPQYFLLGSAEVFTFIGQHEFFYEQAPDAMRSLCSAFSLLTNSLGNYLCSLVLTIVTYMTTQGGKPGWIPDNLNEGHLDYFFWLLAGLSFLNMLVYIVFARKYKEKKTS</sequence>
<feature type="transmembrane region" description="Helical" evidence="9">
    <location>
        <begin position="1219"/>
        <end position="1242"/>
    </location>
</feature>
<feature type="transmembrane region" description="Helical" evidence="9">
    <location>
        <begin position="783"/>
        <end position="805"/>
    </location>
</feature>
<feature type="transmembrane region" description="Helical" evidence="9">
    <location>
        <begin position="1403"/>
        <end position="1426"/>
    </location>
</feature>
<gene>
    <name evidence="10" type="ORF">F8388_011153</name>
</gene>
<organism evidence="10 11">
    <name type="scientific">Cannabis sativa</name>
    <name type="common">Hemp</name>
    <name type="synonym">Marijuana</name>
    <dbReference type="NCBI Taxonomy" id="3483"/>
    <lineage>
        <taxon>Eukaryota</taxon>
        <taxon>Viridiplantae</taxon>
        <taxon>Streptophyta</taxon>
        <taxon>Embryophyta</taxon>
        <taxon>Tracheophyta</taxon>
        <taxon>Spermatophyta</taxon>
        <taxon>Magnoliopsida</taxon>
        <taxon>eudicotyledons</taxon>
        <taxon>Gunneridae</taxon>
        <taxon>Pentapetalae</taxon>
        <taxon>rosids</taxon>
        <taxon>fabids</taxon>
        <taxon>Rosales</taxon>
        <taxon>Cannabaceae</taxon>
        <taxon>Cannabis</taxon>
    </lineage>
</organism>
<keyword evidence="6 9" id="KW-1133">Transmembrane helix</keyword>
<feature type="transmembrane region" description="Helical" evidence="9">
    <location>
        <begin position="1802"/>
        <end position="1825"/>
    </location>
</feature>
<feature type="transmembrane region" description="Helical" evidence="9">
    <location>
        <begin position="1490"/>
        <end position="1512"/>
    </location>
</feature>
<dbReference type="EMBL" id="JAATIP010000286">
    <property type="protein sequence ID" value="KAF4353985.1"/>
    <property type="molecule type" value="Genomic_DNA"/>
</dbReference>
<keyword evidence="7 9" id="KW-0472">Membrane</keyword>
<evidence type="ECO:0000313" key="10">
    <source>
        <dbReference type="EMBL" id="KAF4353985.1"/>
    </source>
</evidence>
<keyword evidence="4" id="KW-0597">Phosphoprotein</keyword>
<dbReference type="InterPro" id="IPR000109">
    <property type="entry name" value="POT_fam"/>
</dbReference>
<feature type="transmembrane region" description="Helical" evidence="9">
    <location>
        <begin position="216"/>
        <end position="237"/>
    </location>
</feature>
<feature type="transmembrane region" description="Helical" evidence="9">
    <location>
        <begin position="1053"/>
        <end position="1072"/>
    </location>
</feature>
<dbReference type="PANTHER" id="PTHR11654">
    <property type="entry name" value="OLIGOPEPTIDE TRANSPORTER-RELATED"/>
    <property type="match status" value="1"/>
</dbReference>
<protein>
    <submittedName>
        <fullName evidence="10">Uncharacterized protein</fullName>
    </submittedName>
</protein>
<evidence type="ECO:0000256" key="5">
    <source>
        <dbReference type="ARBA" id="ARBA00022692"/>
    </source>
</evidence>
<dbReference type="InterPro" id="IPR018456">
    <property type="entry name" value="PTR2_symporter_CS"/>
</dbReference>
<comment type="caution">
    <text evidence="10">The sequence shown here is derived from an EMBL/GenBank/DDBJ whole genome shotgun (WGS) entry which is preliminary data.</text>
</comment>
<dbReference type="GO" id="GO:0016020">
    <property type="term" value="C:membrane"/>
    <property type="evidence" value="ECO:0007669"/>
    <property type="project" value="UniProtKB-SubCell"/>
</dbReference>
<dbReference type="Gene3D" id="1.20.1250.20">
    <property type="entry name" value="MFS general substrate transporter like domains"/>
    <property type="match status" value="3"/>
</dbReference>
<feature type="transmembrane region" description="Helical" evidence="9">
    <location>
        <begin position="1640"/>
        <end position="1657"/>
    </location>
</feature>
<evidence type="ECO:0000256" key="8">
    <source>
        <dbReference type="RuleBase" id="RU003755"/>
    </source>
</evidence>
<dbReference type="SUPFAM" id="SSF103473">
    <property type="entry name" value="MFS general substrate transporter"/>
    <property type="match status" value="3"/>
</dbReference>
<keyword evidence="5 8" id="KW-0812">Transmembrane</keyword>
<feature type="transmembrane region" description="Helical" evidence="9">
    <location>
        <begin position="935"/>
        <end position="955"/>
    </location>
</feature>
<feature type="transmembrane region" description="Helical" evidence="9">
    <location>
        <begin position="1135"/>
        <end position="1155"/>
    </location>
</feature>
<feature type="transmembrane region" description="Helical" evidence="9">
    <location>
        <begin position="1092"/>
        <end position="1114"/>
    </location>
</feature>
<feature type="transmembrane region" description="Helical" evidence="9">
    <location>
        <begin position="1718"/>
        <end position="1738"/>
    </location>
</feature>